<keyword evidence="1" id="KW-0732">Signal</keyword>
<name>A0A7H1N702_9PROT</name>
<evidence type="ECO:0000313" key="3">
    <source>
        <dbReference type="Proteomes" id="UP000516369"/>
    </source>
</evidence>
<reference evidence="2 3" key="1">
    <citation type="submission" date="2020-05" db="EMBL/GenBank/DDBJ databases">
        <title>Complete closed genome sequence of Defluviicoccus vanus.</title>
        <authorList>
            <person name="Bessarab I."/>
            <person name="Arumugam K."/>
            <person name="Maszenan A.M."/>
            <person name="Seviour R.J."/>
            <person name="Williams R.B."/>
        </authorList>
    </citation>
    <scope>NUCLEOTIDE SEQUENCE [LARGE SCALE GENOMIC DNA]</scope>
    <source>
        <strain evidence="2 3">Ben 114</strain>
        <plasmid evidence="2 3">unnamed</plasmid>
    </source>
</reference>
<gene>
    <name evidence="2" type="ORF">HQ394_19345</name>
</gene>
<dbReference type="EMBL" id="CP053924">
    <property type="protein sequence ID" value="QNT71488.1"/>
    <property type="molecule type" value="Genomic_DNA"/>
</dbReference>
<feature type="chain" id="PRO_5028931984" evidence="1">
    <location>
        <begin position="20"/>
        <end position="142"/>
    </location>
</feature>
<feature type="signal peptide" evidence="1">
    <location>
        <begin position="1"/>
        <end position="19"/>
    </location>
</feature>
<proteinExistence type="predicted"/>
<keyword evidence="2" id="KW-0614">Plasmid</keyword>
<dbReference type="PROSITE" id="PS51257">
    <property type="entry name" value="PROKAR_LIPOPROTEIN"/>
    <property type="match status" value="1"/>
</dbReference>
<dbReference type="KEGG" id="dvn:HQ394_19345"/>
<protein>
    <submittedName>
        <fullName evidence="2">Uncharacterized protein</fullName>
    </submittedName>
</protein>
<evidence type="ECO:0000256" key="1">
    <source>
        <dbReference type="SAM" id="SignalP"/>
    </source>
</evidence>
<dbReference type="Proteomes" id="UP000516369">
    <property type="component" value="Plasmid unnamed"/>
</dbReference>
<evidence type="ECO:0000313" key="2">
    <source>
        <dbReference type="EMBL" id="QNT71488.1"/>
    </source>
</evidence>
<keyword evidence="3" id="KW-1185">Reference proteome</keyword>
<sequence length="142" mass="15552">MRNLAAVLVCFFAFTVASCASSRINLTESGAVDVKIDDGPRSPVKYVDVYLDTDDDETVIRGKIYGTGVPHFETYGKHVHVTVISPDGQIVAEEQPRLIWRTSSKFRSATSHFTVRVPNPVPTGTVVDVVYHDAFHRSASAA</sequence>
<accession>A0A7H1N702</accession>
<dbReference type="AlphaFoldDB" id="A0A7H1N702"/>
<organism evidence="2 3">
    <name type="scientific">Defluviicoccus vanus</name>
    <dbReference type="NCBI Taxonomy" id="111831"/>
    <lineage>
        <taxon>Bacteria</taxon>
        <taxon>Pseudomonadati</taxon>
        <taxon>Pseudomonadota</taxon>
        <taxon>Alphaproteobacteria</taxon>
        <taxon>Rhodospirillales</taxon>
        <taxon>Rhodospirillaceae</taxon>
        <taxon>Defluviicoccus</taxon>
    </lineage>
</organism>
<dbReference type="RefSeq" id="WP_190263444.1">
    <property type="nucleotide sequence ID" value="NZ_CP053924.1"/>
</dbReference>
<geneLocation type="plasmid" evidence="2 3">
    <name>unnamed</name>
</geneLocation>